<feature type="region of interest" description="Disordered" evidence="1">
    <location>
        <begin position="252"/>
        <end position="365"/>
    </location>
</feature>
<evidence type="ECO:0000259" key="3">
    <source>
        <dbReference type="Pfam" id="PF17853"/>
    </source>
</evidence>
<evidence type="ECO:0000256" key="1">
    <source>
        <dbReference type="SAM" id="MobiDB-lite"/>
    </source>
</evidence>
<accession>A0ABP5GRJ7</accession>
<name>A0ABP5GRJ7_9ACTN</name>
<evidence type="ECO:0000259" key="2">
    <source>
        <dbReference type="Pfam" id="PF14361"/>
    </source>
</evidence>
<dbReference type="Pfam" id="PF17853">
    <property type="entry name" value="GGDEF_2"/>
    <property type="match status" value="1"/>
</dbReference>
<feature type="compositionally biased region" description="Basic residues" evidence="1">
    <location>
        <begin position="295"/>
        <end position="340"/>
    </location>
</feature>
<protein>
    <recommendedName>
        <fullName evidence="6">PucR family transcriptional regulator</fullName>
    </recommendedName>
</protein>
<comment type="caution">
    <text evidence="4">The sequence shown here is derived from an EMBL/GenBank/DDBJ whole genome shotgun (WGS) entry which is preliminary data.</text>
</comment>
<dbReference type="EMBL" id="BAAAQN010000052">
    <property type="protein sequence ID" value="GAA2051893.1"/>
    <property type="molecule type" value="Genomic_DNA"/>
</dbReference>
<dbReference type="Proteomes" id="UP001500751">
    <property type="component" value="Unassembled WGS sequence"/>
</dbReference>
<proteinExistence type="predicted"/>
<dbReference type="Pfam" id="PF14361">
    <property type="entry name" value="RsbRD_N"/>
    <property type="match status" value="1"/>
</dbReference>
<feature type="compositionally biased region" description="Pro residues" evidence="1">
    <location>
        <begin position="271"/>
        <end position="289"/>
    </location>
</feature>
<feature type="domain" description="CdaR GGDEF-like" evidence="3">
    <location>
        <begin position="172"/>
        <end position="266"/>
    </location>
</feature>
<feature type="domain" description="RsbT co-antagonist protein RsbRD N-terminal" evidence="2">
    <location>
        <begin position="26"/>
        <end position="161"/>
    </location>
</feature>
<sequence>MEGSDDAGIAQDVAKLAGLILADSESIARSAQETIFRTVAEYQTGLVEPDEVFHVVHLQIKAIWGSVGTSRPTETTISSANGQARARAGIPLSALMDAYNIGFQEQWDRLSDLSGQDGTGGPATMAAAAYLVKAYDRTMHAMMRAYRDQMRNQIRSEEQRRSVLVQALLEGTLDSTTLWEAADLLRLPHTGTYVVIAAHVPDLGHHALPEIENALADLGIDSAWRLMHDMEVGVASLPRPHHLNGLVTALTSDDSHVGVSPPLRRPQSHSPSPPPGPHRPPRLLRPPPSSGLRPRPPHQRRRHRPRNHAPHRPRRLRRPRRPPPHRPQHPPRHLRRLARQRRLDRSDSEAAVCAPEHGAVPLAEA</sequence>
<organism evidence="4 5">
    <name type="scientific">Catenulispora yoronensis</name>
    <dbReference type="NCBI Taxonomy" id="450799"/>
    <lineage>
        <taxon>Bacteria</taxon>
        <taxon>Bacillati</taxon>
        <taxon>Actinomycetota</taxon>
        <taxon>Actinomycetes</taxon>
        <taxon>Catenulisporales</taxon>
        <taxon>Catenulisporaceae</taxon>
        <taxon>Catenulispora</taxon>
    </lineage>
</organism>
<evidence type="ECO:0000313" key="4">
    <source>
        <dbReference type="EMBL" id="GAA2051893.1"/>
    </source>
</evidence>
<keyword evidence="5" id="KW-1185">Reference proteome</keyword>
<dbReference type="InterPro" id="IPR025751">
    <property type="entry name" value="RsbRD_N_dom"/>
</dbReference>
<evidence type="ECO:0000313" key="5">
    <source>
        <dbReference type="Proteomes" id="UP001500751"/>
    </source>
</evidence>
<evidence type="ECO:0008006" key="6">
    <source>
        <dbReference type="Google" id="ProtNLM"/>
    </source>
</evidence>
<dbReference type="InterPro" id="IPR041522">
    <property type="entry name" value="CdaR_GGDEF"/>
</dbReference>
<gene>
    <name evidence="4" type="ORF">GCM10009839_68910</name>
</gene>
<reference evidence="5" key="1">
    <citation type="journal article" date="2019" name="Int. J. Syst. Evol. Microbiol.">
        <title>The Global Catalogue of Microorganisms (GCM) 10K type strain sequencing project: providing services to taxonomists for standard genome sequencing and annotation.</title>
        <authorList>
            <consortium name="The Broad Institute Genomics Platform"/>
            <consortium name="The Broad Institute Genome Sequencing Center for Infectious Disease"/>
            <person name="Wu L."/>
            <person name="Ma J."/>
        </authorList>
    </citation>
    <scope>NUCLEOTIDE SEQUENCE [LARGE SCALE GENOMIC DNA]</scope>
    <source>
        <strain evidence="5">JCM 16014</strain>
    </source>
</reference>